<accession>A0ACD4ZE43</accession>
<dbReference type="Proteomes" id="UP001348369">
    <property type="component" value="Chromosome"/>
</dbReference>
<reference evidence="1" key="1">
    <citation type="submission" date="2022-10" db="EMBL/GenBank/DDBJ databases">
        <title>The complete genomes of actinobacterial strains from the NBC collection.</title>
        <authorList>
            <person name="Joergensen T.S."/>
            <person name="Alvarez Arevalo M."/>
            <person name="Sterndorff E.B."/>
            <person name="Faurdal D."/>
            <person name="Vuksanovic O."/>
            <person name="Mourched A.-S."/>
            <person name="Charusanti P."/>
            <person name="Shaw S."/>
            <person name="Blin K."/>
            <person name="Weber T."/>
        </authorList>
    </citation>
    <scope>NUCLEOTIDE SEQUENCE</scope>
    <source>
        <strain evidence="1">NBC 01771</strain>
    </source>
</reference>
<gene>
    <name evidence="1" type="ORF">OG835_05750</name>
</gene>
<protein>
    <submittedName>
        <fullName evidence="1">MarR family transcriptional regulator</fullName>
    </submittedName>
</protein>
<dbReference type="EMBL" id="CP109109">
    <property type="protein sequence ID" value="WSB96550.1"/>
    <property type="molecule type" value="Genomic_DNA"/>
</dbReference>
<evidence type="ECO:0000313" key="1">
    <source>
        <dbReference type="EMBL" id="WSB96550.1"/>
    </source>
</evidence>
<organism evidence="1 2">
    <name type="scientific">Streptomyces scopuliridis</name>
    <dbReference type="NCBI Taxonomy" id="452529"/>
    <lineage>
        <taxon>Bacteria</taxon>
        <taxon>Bacillati</taxon>
        <taxon>Actinomycetota</taxon>
        <taxon>Actinomycetes</taxon>
        <taxon>Kitasatosporales</taxon>
        <taxon>Streptomycetaceae</taxon>
        <taxon>Streptomyces</taxon>
    </lineage>
</organism>
<name>A0ACD4ZE43_9ACTN</name>
<proteinExistence type="predicted"/>
<keyword evidence="2" id="KW-1185">Reference proteome</keyword>
<sequence length="162" mass="17365">MTAPAPGPDPAETAEIAGRLRLAIQHLLPVLRARRSAPGDLTPSRQAALAALAAHGPLRISELAARMGIALSTTSRMVDLLDSTGWIERHPDPQDQRASLVTLSRTGRAVLEARRRETAARLAEQITLLTAEEQRALYAALPALEALSDRATTYPGELPRGI</sequence>
<evidence type="ECO:0000313" key="2">
    <source>
        <dbReference type="Proteomes" id="UP001348369"/>
    </source>
</evidence>